<accession>A0A0J1C3Q7</accession>
<dbReference type="RefSeq" id="WP_047760896.1">
    <property type="nucleotide sequence ID" value="NZ_CP091510.1"/>
</dbReference>
<dbReference type="AlphaFoldDB" id="A0A0J1C3Q7"/>
<organism evidence="1 2">
    <name type="scientific">Neisseria arctica</name>
    <dbReference type="NCBI Taxonomy" id="1470200"/>
    <lineage>
        <taxon>Bacteria</taxon>
        <taxon>Pseudomonadati</taxon>
        <taxon>Pseudomonadota</taxon>
        <taxon>Betaproteobacteria</taxon>
        <taxon>Neisseriales</taxon>
        <taxon>Neisseriaceae</taxon>
        <taxon>Neisseria</taxon>
    </lineage>
</organism>
<reference evidence="1 2" key="1">
    <citation type="submission" date="2014-11" db="EMBL/GenBank/DDBJ databases">
        <title>Genome of a novel goose pathogen.</title>
        <authorList>
            <person name="Hansen C.M."/>
            <person name="Hueffer K."/>
            <person name="Choi S.C."/>
        </authorList>
    </citation>
    <scope>NUCLEOTIDE SEQUENCE [LARGE SCALE GENOMIC DNA]</scope>
    <source>
        <strain evidence="1 2">KH1503</strain>
    </source>
</reference>
<evidence type="ECO:0000313" key="2">
    <source>
        <dbReference type="Proteomes" id="UP000036027"/>
    </source>
</evidence>
<evidence type="ECO:0000313" key="1">
    <source>
        <dbReference type="EMBL" id="KLT72923.1"/>
    </source>
</evidence>
<sequence>MNHYTSIGLPLAEQVHFEEVLPRVLEEAQTLVNGSSLTYYVYTDSSMAQLWLGADDKGIVSFEPFFQGKMQRCLYLDSIYPAENGTALISAWPSETAQQGNIVFSVPDGDALNENQIGKAAQVLLAAFAEDVRVFADDQTYQSASGKLNHLVGSWRQAEQNGGEAYILLTGVVESVEKWLNEFGGKPFYHLVLEVENGLLDAVADTALLEVEPRKGNIVQGLFWLGGRVIEAV</sequence>
<protein>
    <submittedName>
        <fullName evidence="1">Uncharacterized protein</fullName>
    </submittedName>
</protein>
<comment type="caution">
    <text evidence="1">The sequence shown here is derived from an EMBL/GenBank/DDBJ whole genome shotgun (WGS) entry which is preliminary data.</text>
</comment>
<keyword evidence="2" id="KW-1185">Reference proteome</keyword>
<dbReference type="Proteomes" id="UP000036027">
    <property type="component" value="Unassembled WGS sequence"/>
</dbReference>
<dbReference type="EMBL" id="JTDO01000007">
    <property type="protein sequence ID" value="KLT72923.1"/>
    <property type="molecule type" value="Genomic_DNA"/>
</dbReference>
<proteinExistence type="predicted"/>
<name>A0A0J1C3Q7_9NEIS</name>
<dbReference type="OrthoDB" id="666874at2"/>
<gene>
    <name evidence="1" type="ORF">PL75_05350</name>
</gene>
<dbReference type="PATRIC" id="fig|1470200.3.peg.2249"/>